<name>A0A9W8ZXP3_9AGAR</name>
<feature type="transmembrane region" description="Helical" evidence="2">
    <location>
        <begin position="129"/>
        <end position="153"/>
    </location>
</feature>
<keyword evidence="2" id="KW-0472">Membrane</keyword>
<gene>
    <name evidence="3" type="ORF">J3R30DRAFT_3714248</name>
</gene>
<keyword evidence="4" id="KW-1185">Reference proteome</keyword>
<reference evidence="3" key="1">
    <citation type="submission" date="2022-08" db="EMBL/GenBank/DDBJ databases">
        <title>A Global Phylogenomic Analysis of the Shiitake Genus Lentinula.</title>
        <authorList>
            <consortium name="DOE Joint Genome Institute"/>
            <person name="Sierra-Patev S."/>
            <person name="Min B."/>
            <person name="Naranjo-Ortiz M."/>
            <person name="Looney B."/>
            <person name="Konkel Z."/>
            <person name="Slot J.C."/>
            <person name="Sakamoto Y."/>
            <person name="Steenwyk J.L."/>
            <person name="Rokas A."/>
            <person name="Carro J."/>
            <person name="Camarero S."/>
            <person name="Ferreira P."/>
            <person name="Molpeceres G."/>
            <person name="Ruiz-Duenas F.J."/>
            <person name="Serrano A."/>
            <person name="Henrissat B."/>
            <person name="Drula E."/>
            <person name="Hughes K.W."/>
            <person name="Mata J.L."/>
            <person name="Ishikawa N.K."/>
            <person name="Vargas-Isla R."/>
            <person name="Ushijima S."/>
            <person name="Smith C.A."/>
            <person name="Ahrendt S."/>
            <person name="Andreopoulos W."/>
            <person name="He G."/>
            <person name="Labutti K."/>
            <person name="Lipzen A."/>
            <person name="Ng V."/>
            <person name="Riley R."/>
            <person name="Sandor L."/>
            <person name="Barry K."/>
            <person name="Martinez A.T."/>
            <person name="Xiao Y."/>
            <person name="Gibbons J.G."/>
            <person name="Terashima K."/>
            <person name="Grigoriev I.V."/>
            <person name="Hibbett D.S."/>
        </authorList>
    </citation>
    <scope>NUCLEOTIDE SEQUENCE</scope>
    <source>
        <strain evidence="3">JLM2183</strain>
    </source>
</reference>
<evidence type="ECO:0000313" key="4">
    <source>
        <dbReference type="Proteomes" id="UP001150266"/>
    </source>
</evidence>
<feature type="region of interest" description="Disordered" evidence="1">
    <location>
        <begin position="322"/>
        <end position="357"/>
    </location>
</feature>
<keyword evidence="2" id="KW-0812">Transmembrane</keyword>
<feature type="compositionally biased region" description="Low complexity" evidence="1">
    <location>
        <begin position="343"/>
        <end position="357"/>
    </location>
</feature>
<feature type="transmembrane region" description="Helical" evidence="2">
    <location>
        <begin position="100"/>
        <end position="122"/>
    </location>
</feature>
<sequence length="357" mass="39220">MSSAIDNSLVTELQENFITYSIGGIFYGIYVVLAIIAAYILLQQGLRQSLARSTLFVLNLGMFVGQTGNLVALIVSELKVLQGNGETPYDPTQALEHWEVGIVIFSRMNYLLSHTIVLWRAWILYDDRLYLRILLILCGVGSIVGVSLDSAFILKEAFSNGTGQANALMKIRVLMPAMLLITNCIATTIIAFKVWEYRRSIKINLGKQTRKTGVERVLILLLESGLVYCACWIVTIISLTPGTLSFIGRNVFAAMNPNLTAIYPTLVIIFVAAQKSYTELSINVSQTLQFGVSASANIVSRRPAFEGSPSFVEPKTAGVHELEVHSDESSLNGPQHELRDHTNSSSTSISNTATHNL</sequence>
<evidence type="ECO:0000256" key="1">
    <source>
        <dbReference type="SAM" id="MobiDB-lite"/>
    </source>
</evidence>
<accession>A0A9W8ZXP3</accession>
<protein>
    <submittedName>
        <fullName evidence="3">Uncharacterized protein</fullName>
    </submittedName>
</protein>
<evidence type="ECO:0000313" key="3">
    <source>
        <dbReference type="EMBL" id="KAJ4468786.1"/>
    </source>
</evidence>
<feature type="transmembrane region" description="Helical" evidence="2">
    <location>
        <begin position="173"/>
        <end position="195"/>
    </location>
</feature>
<comment type="caution">
    <text evidence="3">The sequence shown here is derived from an EMBL/GenBank/DDBJ whole genome shotgun (WGS) entry which is preliminary data.</text>
</comment>
<dbReference type="Proteomes" id="UP001150266">
    <property type="component" value="Unassembled WGS sequence"/>
</dbReference>
<organism evidence="3 4">
    <name type="scientific">Lentinula aciculospora</name>
    <dbReference type="NCBI Taxonomy" id="153920"/>
    <lineage>
        <taxon>Eukaryota</taxon>
        <taxon>Fungi</taxon>
        <taxon>Dikarya</taxon>
        <taxon>Basidiomycota</taxon>
        <taxon>Agaricomycotina</taxon>
        <taxon>Agaricomycetes</taxon>
        <taxon>Agaricomycetidae</taxon>
        <taxon>Agaricales</taxon>
        <taxon>Marasmiineae</taxon>
        <taxon>Omphalotaceae</taxon>
        <taxon>Lentinula</taxon>
    </lineage>
</organism>
<feature type="transmembrane region" description="Helical" evidence="2">
    <location>
        <begin position="54"/>
        <end position="75"/>
    </location>
</feature>
<dbReference type="EMBL" id="JAOTPV010000034">
    <property type="protein sequence ID" value="KAJ4468786.1"/>
    <property type="molecule type" value="Genomic_DNA"/>
</dbReference>
<feature type="transmembrane region" description="Helical" evidence="2">
    <location>
        <begin position="251"/>
        <end position="273"/>
    </location>
</feature>
<keyword evidence="2" id="KW-1133">Transmembrane helix</keyword>
<dbReference type="OrthoDB" id="3174319at2759"/>
<feature type="transmembrane region" description="Helical" evidence="2">
    <location>
        <begin position="20"/>
        <end position="42"/>
    </location>
</feature>
<proteinExistence type="predicted"/>
<feature type="transmembrane region" description="Helical" evidence="2">
    <location>
        <begin position="216"/>
        <end position="239"/>
    </location>
</feature>
<dbReference type="AlphaFoldDB" id="A0A9W8ZXP3"/>
<evidence type="ECO:0000256" key="2">
    <source>
        <dbReference type="SAM" id="Phobius"/>
    </source>
</evidence>